<evidence type="ECO:0000256" key="2">
    <source>
        <dbReference type="SAM" id="MobiDB-lite"/>
    </source>
</evidence>
<dbReference type="InterPro" id="IPR001932">
    <property type="entry name" value="PPM-type_phosphatase-like_dom"/>
</dbReference>
<dbReference type="Pfam" id="PF07228">
    <property type="entry name" value="SpoIIE"/>
    <property type="match status" value="1"/>
</dbReference>
<dbReference type="SMART" id="SM00331">
    <property type="entry name" value="PP2C_SIG"/>
    <property type="match status" value="1"/>
</dbReference>
<evidence type="ECO:0000259" key="3">
    <source>
        <dbReference type="SMART" id="SM00331"/>
    </source>
</evidence>
<sequence>MTADRAVSVDVRAPGDAGPATDGPEVPRHFSASRLVVHLAPAVWVVGVMFWECRLPAGTHVVALLAATPALACAGSAGRAGIWLGGGCALLALYPLGLCPEYEQFAGRPATTAAILCVALASCYAVRRRTRLADELKSTREAATAAQQALIRPLPPRIEDFSIAGGYLSAARCAAVGGDLYDAVATVHGVRVVIGDVRGHGLGAVSTVAAVLGAFREAAHDEQDLAQVLRRLERALDRHLNVVGHSAQGHAAGGPVTAPGAADHRAAGGIDDTDEEFVTVLLLEVRPEGTVTALNCGHPWPYRLSRKRDGTPAVDPVAEDEPLPPLGLLPLPPGGPQPFRFRLPPGETLFLYTDGAEDARNASGEFFPLPEVVRAAVTEKTREAPPKPATPADVVGHVRQELLSHTRTRLPDDVALLALRNDRCRVHGQPQDAVRERVAVRLPCSCP</sequence>
<name>A0ABV9ACY7_9ACTN</name>
<dbReference type="EMBL" id="JBHSFH010000013">
    <property type="protein sequence ID" value="MFC4496801.1"/>
    <property type="molecule type" value="Genomic_DNA"/>
</dbReference>
<dbReference type="GO" id="GO:0004722">
    <property type="term" value="F:protein serine/threonine phosphatase activity"/>
    <property type="evidence" value="ECO:0007669"/>
    <property type="project" value="UniProtKB-EC"/>
</dbReference>
<keyword evidence="5" id="KW-1185">Reference proteome</keyword>
<comment type="caution">
    <text evidence="4">The sequence shown here is derived from an EMBL/GenBank/DDBJ whole genome shotgun (WGS) entry which is preliminary data.</text>
</comment>
<dbReference type="Proteomes" id="UP001595997">
    <property type="component" value="Unassembled WGS sequence"/>
</dbReference>
<dbReference type="Gene3D" id="3.60.40.10">
    <property type="entry name" value="PPM-type phosphatase domain"/>
    <property type="match status" value="1"/>
</dbReference>
<dbReference type="RefSeq" id="WP_386451146.1">
    <property type="nucleotide sequence ID" value="NZ_JBHSFH010000013.1"/>
</dbReference>
<dbReference type="PANTHER" id="PTHR43156">
    <property type="entry name" value="STAGE II SPORULATION PROTEIN E-RELATED"/>
    <property type="match status" value="1"/>
</dbReference>
<evidence type="ECO:0000256" key="1">
    <source>
        <dbReference type="ARBA" id="ARBA00022801"/>
    </source>
</evidence>
<dbReference type="InterPro" id="IPR052016">
    <property type="entry name" value="Bact_Sigma-Reg"/>
</dbReference>
<dbReference type="PANTHER" id="PTHR43156:SF2">
    <property type="entry name" value="STAGE II SPORULATION PROTEIN E"/>
    <property type="match status" value="1"/>
</dbReference>
<keyword evidence="1 4" id="KW-0378">Hydrolase</keyword>
<feature type="region of interest" description="Disordered" evidence="2">
    <location>
        <begin position="1"/>
        <end position="24"/>
    </location>
</feature>
<proteinExistence type="predicted"/>
<gene>
    <name evidence="4" type="ORF">ACFPA8_21955</name>
</gene>
<dbReference type="EC" id="3.1.3.16" evidence="4"/>
<evidence type="ECO:0000313" key="4">
    <source>
        <dbReference type="EMBL" id="MFC4496801.1"/>
    </source>
</evidence>
<evidence type="ECO:0000313" key="5">
    <source>
        <dbReference type="Proteomes" id="UP001595997"/>
    </source>
</evidence>
<dbReference type="InterPro" id="IPR036457">
    <property type="entry name" value="PPM-type-like_dom_sf"/>
</dbReference>
<feature type="domain" description="PPM-type phosphatase" evidence="3">
    <location>
        <begin position="158"/>
        <end position="421"/>
    </location>
</feature>
<accession>A0ABV9ACY7</accession>
<reference evidence="5" key="1">
    <citation type="journal article" date="2019" name="Int. J. Syst. Evol. Microbiol.">
        <title>The Global Catalogue of Microorganisms (GCM) 10K type strain sequencing project: providing services to taxonomists for standard genome sequencing and annotation.</title>
        <authorList>
            <consortium name="The Broad Institute Genomics Platform"/>
            <consortium name="The Broad Institute Genome Sequencing Center for Infectious Disease"/>
            <person name="Wu L."/>
            <person name="Ma J."/>
        </authorList>
    </citation>
    <scope>NUCLEOTIDE SEQUENCE [LARGE SCALE GENOMIC DNA]</scope>
    <source>
        <strain evidence="5">CGMCC 4.7357</strain>
    </source>
</reference>
<organism evidence="4 5">
    <name type="scientific">Streptomyces ovatisporus</name>
    <dbReference type="NCBI Taxonomy" id="1128682"/>
    <lineage>
        <taxon>Bacteria</taxon>
        <taxon>Bacillati</taxon>
        <taxon>Actinomycetota</taxon>
        <taxon>Actinomycetes</taxon>
        <taxon>Kitasatosporales</taxon>
        <taxon>Streptomycetaceae</taxon>
        <taxon>Streptomyces</taxon>
    </lineage>
</organism>
<protein>
    <submittedName>
        <fullName evidence="4">PP2C family protein-serine/threonine phosphatase</fullName>
        <ecNumber evidence="4">3.1.3.16</ecNumber>
    </submittedName>
</protein>